<sequence>MELKKIEDKEKWMRLALSLAKKGQGKVSPNPLVGAVIVKEGKLVGKGYHRYFG</sequence>
<feature type="non-terminal residue" evidence="2">
    <location>
        <position position="53"/>
    </location>
</feature>
<dbReference type="InterPro" id="IPR016193">
    <property type="entry name" value="Cytidine_deaminase-like"/>
</dbReference>
<dbReference type="GO" id="GO:0003824">
    <property type="term" value="F:catalytic activity"/>
    <property type="evidence" value="ECO:0007669"/>
    <property type="project" value="InterPro"/>
</dbReference>
<dbReference type="AlphaFoldDB" id="A0A7V5HYT1"/>
<dbReference type="EMBL" id="DRTT01000031">
    <property type="protein sequence ID" value="HHF98081.1"/>
    <property type="molecule type" value="Genomic_DNA"/>
</dbReference>
<dbReference type="Gene3D" id="3.40.140.10">
    <property type="entry name" value="Cytidine Deaminase, domain 2"/>
    <property type="match status" value="1"/>
</dbReference>
<comment type="caution">
    <text evidence="2">The sequence shown here is derived from an EMBL/GenBank/DDBJ whole genome shotgun (WGS) entry which is preliminary data.</text>
</comment>
<organism evidence="2">
    <name type="scientific">Aerophobetes bacterium</name>
    <dbReference type="NCBI Taxonomy" id="2030807"/>
    <lineage>
        <taxon>Bacteria</taxon>
        <taxon>Candidatus Aerophobota</taxon>
    </lineage>
</organism>
<evidence type="ECO:0000313" key="2">
    <source>
        <dbReference type="EMBL" id="HHF98081.1"/>
    </source>
</evidence>
<dbReference type="InterPro" id="IPR002125">
    <property type="entry name" value="CMP_dCMP_dom"/>
</dbReference>
<name>A0A7V5HYT1_UNCAE</name>
<dbReference type="PROSITE" id="PS51747">
    <property type="entry name" value="CYT_DCMP_DEAMINASES_2"/>
    <property type="match status" value="1"/>
</dbReference>
<protein>
    <submittedName>
        <fullName evidence="2">Riboflavin biosynthesis protein RibD</fullName>
    </submittedName>
</protein>
<accession>A0A7V5HYT1</accession>
<feature type="domain" description="CMP/dCMP-type deaminase" evidence="1">
    <location>
        <begin position="7"/>
        <end position="53"/>
    </location>
</feature>
<evidence type="ECO:0000259" key="1">
    <source>
        <dbReference type="PROSITE" id="PS51747"/>
    </source>
</evidence>
<dbReference type="SUPFAM" id="SSF53927">
    <property type="entry name" value="Cytidine deaminase-like"/>
    <property type="match status" value="1"/>
</dbReference>
<gene>
    <name evidence="2" type="ORF">ENL39_01150</name>
</gene>
<reference evidence="2" key="1">
    <citation type="journal article" date="2020" name="mSystems">
        <title>Genome- and Community-Level Interaction Insights into Carbon Utilization and Element Cycling Functions of Hydrothermarchaeota in Hydrothermal Sediment.</title>
        <authorList>
            <person name="Zhou Z."/>
            <person name="Liu Y."/>
            <person name="Xu W."/>
            <person name="Pan J."/>
            <person name="Luo Z.H."/>
            <person name="Li M."/>
        </authorList>
    </citation>
    <scope>NUCLEOTIDE SEQUENCE [LARGE SCALE GENOMIC DNA]</scope>
    <source>
        <strain evidence="2">HyVt-92</strain>
    </source>
</reference>
<proteinExistence type="predicted"/>
<dbReference type="Pfam" id="PF00383">
    <property type="entry name" value="dCMP_cyt_deam_1"/>
    <property type="match status" value="1"/>
</dbReference>
<dbReference type="Proteomes" id="UP000886070">
    <property type="component" value="Unassembled WGS sequence"/>
</dbReference>